<keyword evidence="3 4" id="KW-0574">Periplasm</keyword>
<dbReference type="InterPro" id="IPR039246">
    <property type="entry name" value="Flagellar_FlgA"/>
</dbReference>
<dbReference type="Pfam" id="PF17656">
    <property type="entry name" value="ChapFlgA_N"/>
    <property type="match status" value="1"/>
</dbReference>
<dbReference type="GO" id="GO:0042597">
    <property type="term" value="C:periplasmic space"/>
    <property type="evidence" value="ECO:0007669"/>
    <property type="project" value="UniProtKB-SubCell"/>
</dbReference>
<evidence type="ECO:0000256" key="3">
    <source>
        <dbReference type="ARBA" id="ARBA00022764"/>
    </source>
</evidence>
<dbReference type="CDD" id="cd11614">
    <property type="entry name" value="SAF_CpaB_FlgA_like"/>
    <property type="match status" value="1"/>
</dbReference>
<feature type="domain" description="SAF" evidence="5">
    <location>
        <begin position="109"/>
        <end position="171"/>
    </location>
</feature>
<dbReference type="AlphaFoldDB" id="A0A2T4IHU2"/>
<dbReference type="InterPro" id="IPR041231">
    <property type="entry name" value="FlgA_N"/>
</dbReference>
<dbReference type="Proteomes" id="UP000241193">
    <property type="component" value="Unassembled WGS sequence"/>
</dbReference>
<dbReference type="OrthoDB" id="8561436at2"/>
<keyword evidence="4" id="KW-1005">Bacterial flagellum biogenesis</keyword>
<accession>A0A2T4IHU2</accession>
<dbReference type="NCBIfam" id="TIGR03170">
    <property type="entry name" value="flgA_cterm"/>
    <property type="match status" value="1"/>
</dbReference>
<feature type="signal peptide" evidence="4">
    <location>
        <begin position="1"/>
        <end position="26"/>
    </location>
</feature>
<dbReference type="EMBL" id="PZKC01000003">
    <property type="protein sequence ID" value="PTD97343.1"/>
    <property type="molecule type" value="Genomic_DNA"/>
</dbReference>
<comment type="caution">
    <text evidence="6">The sequence shown here is derived from an EMBL/GenBank/DDBJ whole genome shotgun (WGS) entry which is preliminary data.</text>
</comment>
<comment type="function">
    <text evidence="4">Involved in the assembly process of the P-ring formation. It may associate with FlgF on the rod constituting a structure essential for the P-ring assembly or may act as a modulator protein for the P-ring assembly.</text>
</comment>
<protein>
    <recommendedName>
        <fullName evidence="4">Flagella basal body P-ring formation protein FlgA</fullName>
    </recommendedName>
</protein>
<dbReference type="Gene3D" id="3.90.1210.10">
    <property type="entry name" value="Antifreeze-like/N-acetylneuraminic acid synthase C-terminal domain"/>
    <property type="match status" value="1"/>
</dbReference>
<dbReference type="Gene3D" id="2.30.30.760">
    <property type="match status" value="1"/>
</dbReference>
<sequence length="233" mass="24172">MLPFTAHARLMTGVLAGALCVLPALAQQATEPVRAAAQALLEAETSGLAGDLRITVGEMDANNRLPPCAELQAFFPAGARAWGQTNVGVRCESPVTWTVYLPARVEVHTDYLVLARPLRPGQIVGLADLRRVNGDLAALPANTLTDPAQAIGHHARIAVAAGAPLRADHLRLPPAVRQGQTVQVVSSGPGFRVSSEGRAINGAAEGEPVRVRMPGGQVISGIARAGGVVEVGF</sequence>
<gene>
    <name evidence="6" type="ORF">C8261_04885</name>
</gene>
<evidence type="ECO:0000256" key="1">
    <source>
        <dbReference type="ARBA" id="ARBA00004418"/>
    </source>
</evidence>
<evidence type="ECO:0000256" key="2">
    <source>
        <dbReference type="ARBA" id="ARBA00022729"/>
    </source>
</evidence>
<keyword evidence="6" id="KW-0969">Cilium</keyword>
<feature type="chain" id="PRO_5015374001" description="Flagella basal body P-ring formation protein FlgA" evidence="4">
    <location>
        <begin position="27"/>
        <end position="233"/>
    </location>
</feature>
<dbReference type="RefSeq" id="WP_107492543.1">
    <property type="nucleotide sequence ID" value="NZ_PZKC01000003.1"/>
</dbReference>
<dbReference type="SMART" id="SM00858">
    <property type="entry name" value="SAF"/>
    <property type="match status" value="1"/>
</dbReference>
<proteinExistence type="inferred from homology"/>
<evidence type="ECO:0000313" key="6">
    <source>
        <dbReference type="EMBL" id="PTD97343.1"/>
    </source>
</evidence>
<evidence type="ECO:0000256" key="4">
    <source>
        <dbReference type="RuleBase" id="RU362063"/>
    </source>
</evidence>
<reference evidence="6 7" key="1">
    <citation type="submission" date="2018-03" db="EMBL/GenBank/DDBJ databases">
        <authorList>
            <person name="Keele B.F."/>
        </authorList>
    </citation>
    <scope>NUCLEOTIDE SEQUENCE [LARGE SCALE GENOMIC DNA]</scope>
    <source>
        <strain evidence="6 7">D20</strain>
    </source>
</reference>
<evidence type="ECO:0000259" key="5">
    <source>
        <dbReference type="SMART" id="SM00858"/>
    </source>
</evidence>
<dbReference type="PANTHER" id="PTHR36307">
    <property type="entry name" value="FLAGELLA BASAL BODY P-RING FORMATION PROTEIN FLGA"/>
    <property type="match status" value="1"/>
</dbReference>
<dbReference type="GO" id="GO:0044780">
    <property type="term" value="P:bacterial-type flagellum assembly"/>
    <property type="evidence" value="ECO:0007669"/>
    <property type="project" value="InterPro"/>
</dbReference>
<reference evidence="6 7" key="2">
    <citation type="submission" date="2018-04" db="EMBL/GenBank/DDBJ databases">
        <title>Thauera lacus sp. nov., isolated from an saline lake in Inner Mongolia, China.</title>
        <authorList>
            <person name="Liang Q.-Y."/>
        </authorList>
    </citation>
    <scope>NUCLEOTIDE SEQUENCE [LARGE SCALE GENOMIC DNA]</scope>
    <source>
        <strain evidence="6 7">D20</strain>
    </source>
</reference>
<comment type="similarity">
    <text evidence="4">Belongs to the FlgA family.</text>
</comment>
<dbReference type="InterPro" id="IPR017585">
    <property type="entry name" value="SAF_FlgA"/>
</dbReference>
<keyword evidence="6" id="KW-0966">Cell projection</keyword>
<dbReference type="PANTHER" id="PTHR36307:SF1">
    <property type="entry name" value="FLAGELLA BASAL BODY P-RING FORMATION PROTEIN FLGA"/>
    <property type="match status" value="1"/>
</dbReference>
<comment type="subcellular location">
    <subcellularLocation>
        <location evidence="1 4">Periplasm</location>
    </subcellularLocation>
</comment>
<evidence type="ECO:0000313" key="7">
    <source>
        <dbReference type="Proteomes" id="UP000241193"/>
    </source>
</evidence>
<organism evidence="6 7">
    <name type="scientific">Pseudothauera lacus</name>
    <dbReference type="NCBI Taxonomy" id="2136175"/>
    <lineage>
        <taxon>Bacteria</taxon>
        <taxon>Pseudomonadati</taxon>
        <taxon>Pseudomonadota</taxon>
        <taxon>Betaproteobacteria</taxon>
        <taxon>Rhodocyclales</taxon>
        <taxon>Zoogloeaceae</taxon>
        <taxon>Pseudothauera</taxon>
    </lineage>
</organism>
<dbReference type="InterPro" id="IPR013974">
    <property type="entry name" value="SAF"/>
</dbReference>
<keyword evidence="2 4" id="KW-0732">Signal</keyword>
<dbReference type="Pfam" id="PF13144">
    <property type="entry name" value="ChapFlgA"/>
    <property type="match status" value="1"/>
</dbReference>
<name>A0A2T4IHU2_9RHOO</name>
<keyword evidence="7" id="KW-1185">Reference proteome</keyword>
<keyword evidence="6" id="KW-0282">Flagellum</keyword>